<proteinExistence type="inferred from homology"/>
<dbReference type="PANTHER" id="PTHR47572">
    <property type="entry name" value="LIPOPROTEIN-RELATED"/>
    <property type="match status" value="1"/>
</dbReference>
<evidence type="ECO:0000313" key="3">
    <source>
        <dbReference type="EMBL" id="MEV0709047.1"/>
    </source>
</evidence>
<accession>A0ABV3FUF5</accession>
<evidence type="ECO:0000256" key="2">
    <source>
        <dbReference type="SAM" id="SignalP"/>
    </source>
</evidence>
<dbReference type="Gene3D" id="2.120.10.30">
    <property type="entry name" value="TolB, C-terminal domain"/>
    <property type="match status" value="1"/>
</dbReference>
<feature type="chain" id="PRO_5046436381" description="SMP-30/Gluconolactonase/LRE-like region domain-containing protein" evidence="2">
    <location>
        <begin position="34"/>
        <end position="312"/>
    </location>
</feature>
<keyword evidence="2" id="KW-0732">Signal</keyword>
<evidence type="ECO:0000313" key="4">
    <source>
        <dbReference type="Proteomes" id="UP001551695"/>
    </source>
</evidence>
<gene>
    <name evidence="3" type="ORF">AB0I48_15920</name>
</gene>
<dbReference type="RefSeq" id="WP_357784288.1">
    <property type="nucleotide sequence ID" value="NZ_JBFAKC010000006.1"/>
</dbReference>
<organism evidence="3 4">
    <name type="scientific">Nocardia aurea</name>
    <dbReference type="NCBI Taxonomy" id="2144174"/>
    <lineage>
        <taxon>Bacteria</taxon>
        <taxon>Bacillati</taxon>
        <taxon>Actinomycetota</taxon>
        <taxon>Actinomycetes</taxon>
        <taxon>Mycobacteriales</taxon>
        <taxon>Nocardiaceae</taxon>
        <taxon>Nocardia</taxon>
    </lineage>
</organism>
<evidence type="ECO:0008006" key="5">
    <source>
        <dbReference type="Google" id="ProtNLM"/>
    </source>
</evidence>
<dbReference type="EMBL" id="JBFAKC010000006">
    <property type="protein sequence ID" value="MEV0709047.1"/>
    <property type="molecule type" value="Genomic_DNA"/>
</dbReference>
<keyword evidence="4" id="KW-1185">Reference proteome</keyword>
<comment type="similarity">
    <text evidence="1">Belongs to the SMP-30/CGR1 family.</text>
</comment>
<dbReference type="InterPro" id="IPR011042">
    <property type="entry name" value="6-blade_b-propeller_TolB-like"/>
</dbReference>
<dbReference type="SUPFAM" id="SSF63829">
    <property type="entry name" value="Calcium-dependent phosphotriesterase"/>
    <property type="match status" value="1"/>
</dbReference>
<name>A0ABV3FUF5_9NOCA</name>
<dbReference type="Proteomes" id="UP001551695">
    <property type="component" value="Unassembled WGS sequence"/>
</dbReference>
<dbReference type="InterPro" id="IPR051262">
    <property type="entry name" value="SMP-30/CGR1_Lactonase"/>
</dbReference>
<feature type="signal peptide" evidence="2">
    <location>
        <begin position="1"/>
        <end position="33"/>
    </location>
</feature>
<sequence length="312" mass="32238">MFVKRHRSRVRWARPVLAALAVTCLSGAPTASADPVAGCAPAVATPVLPAQVPILDWSENVTFDADGNLWVARLYRNAVQRYDRTGALTATVPVEFPGALRLGPDGLLYVVYGDAPTSAIRPGGVVRFDPRVAQPRPEVFVDGLASMPNGAAFGPDGALYIAATNAGVIKVRADGTIDAEWTARAAGSGGGSGANGIVIRDRTIYLTANGSALGQVVGIAIDAPERRAVLADLTTGVAGIPDFADDLLIDDAGILYVTTLSGKLVRVDPSGGAVCTVLTGQPMTSVVAVPGQRDELFVGTEVGTVLNVRLAR</sequence>
<dbReference type="PANTHER" id="PTHR47572:SF4">
    <property type="entry name" value="LACTONASE DRP35"/>
    <property type="match status" value="1"/>
</dbReference>
<evidence type="ECO:0000256" key="1">
    <source>
        <dbReference type="ARBA" id="ARBA00008853"/>
    </source>
</evidence>
<protein>
    <recommendedName>
        <fullName evidence="5">SMP-30/Gluconolactonase/LRE-like region domain-containing protein</fullName>
    </recommendedName>
</protein>
<reference evidence="3 4" key="1">
    <citation type="submission" date="2024-06" db="EMBL/GenBank/DDBJ databases">
        <title>The Natural Products Discovery Center: Release of the First 8490 Sequenced Strains for Exploring Actinobacteria Biosynthetic Diversity.</title>
        <authorList>
            <person name="Kalkreuter E."/>
            <person name="Kautsar S.A."/>
            <person name="Yang D."/>
            <person name="Bader C.D."/>
            <person name="Teijaro C.N."/>
            <person name="Fluegel L."/>
            <person name="Davis C.M."/>
            <person name="Simpson J.R."/>
            <person name="Lauterbach L."/>
            <person name="Steele A.D."/>
            <person name="Gui C."/>
            <person name="Meng S."/>
            <person name="Li G."/>
            <person name="Viehrig K."/>
            <person name="Ye F."/>
            <person name="Su P."/>
            <person name="Kiefer A.F."/>
            <person name="Nichols A."/>
            <person name="Cepeda A.J."/>
            <person name="Yan W."/>
            <person name="Fan B."/>
            <person name="Jiang Y."/>
            <person name="Adhikari A."/>
            <person name="Zheng C.-J."/>
            <person name="Schuster L."/>
            <person name="Cowan T.M."/>
            <person name="Smanski M.J."/>
            <person name="Chevrette M.G."/>
            <person name="De Carvalho L.P.S."/>
            <person name="Shen B."/>
        </authorList>
    </citation>
    <scope>NUCLEOTIDE SEQUENCE [LARGE SCALE GENOMIC DNA]</scope>
    <source>
        <strain evidence="3 4">NPDC050403</strain>
    </source>
</reference>
<comment type="caution">
    <text evidence="3">The sequence shown here is derived from an EMBL/GenBank/DDBJ whole genome shotgun (WGS) entry which is preliminary data.</text>
</comment>